<keyword evidence="1" id="KW-0812">Transmembrane</keyword>
<feature type="domain" description="DUF6534" evidence="2">
    <location>
        <begin position="174"/>
        <end position="261"/>
    </location>
</feature>
<protein>
    <recommendedName>
        <fullName evidence="2">DUF6534 domain-containing protein</fullName>
    </recommendedName>
</protein>
<evidence type="ECO:0000313" key="4">
    <source>
        <dbReference type="Proteomes" id="UP001215151"/>
    </source>
</evidence>
<feature type="transmembrane region" description="Helical" evidence="1">
    <location>
        <begin position="210"/>
        <end position="232"/>
    </location>
</feature>
<dbReference type="PANTHER" id="PTHR40465">
    <property type="entry name" value="CHROMOSOME 1, WHOLE GENOME SHOTGUN SEQUENCE"/>
    <property type="match status" value="1"/>
</dbReference>
<comment type="caution">
    <text evidence="3">The sequence shown here is derived from an EMBL/GenBank/DDBJ whole genome shotgun (WGS) entry which is preliminary data.</text>
</comment>
<feature type="transmembrane region" description="Helical" evidence="1">
    <location>
        <begin position="88"/>
        <end position="108"/>
    </location>
</feature>
<dbReference type="PANTHER" id="PTHR40465:SF1">
    <property type="entry name" value="DUF6534 DOMAIN-CONTAINING PROTEIN"/>
    <property type="match status" value="1"/>
</dbReference>
<keyword evidence="1" id="KW-0472">Membrane</keyword>
<feature type="transmembrane region" description="Helical" evidence="1">
    <location>
        <begin position="238"/>
        <end position="257"/>
    </location>
</feature>
<proteinExistence type="predicted"/>
<dbReference type="Pfam" id="PF20152">
    <property type="entry name" value="DUF6534"/>
    <property type="match status" value="1"/>
</dbReference>
<evidence type="ECO:0000259" key="2">
    <source>
        <dbReference type="Pfam" id="PF20152"/>
    </source>
</evidence>
<name>A0AAD7XG10_9APHY</name>
<gene>
    <name evidence="3" type="ORF">ONZ51_g3031</name>
</gene>
<evidence type="ECO:0000256" key="1">
    <source>
        <dbReference type="SAM" id="Phobius"/>
    </source>
</evidence>
<keyword evidence="4" id="KW-1185">Reference proteome</keyword>
<evidence type="ECO:0000313" key="3">
    <source>
        <dbReference type="EMBL" id="KAJ8489274.1"/>
    </source>
</evidence>
<reference evidence="3" key="1">
    <citation type="submission" date="2022-11" db="EMBL/GenBank/DDBJ databases">
        <title>Genome Sequence of Cubamyces cubensis.</title>
        <authorList>
            <person name="Buettner E."/>
        </authorList>
    </citation>
    <scope>NUCLEOTIDE SEQUENCE</scope>
    <source>
        <strain evidence="3">MPL-01</strain>
    </source>
</reference>
<feature type="transmembrane region" description="Helical" evidence="1">
    <location>
        <begin position="15"/>
        <end position="37"/>
    </location>
</feature>
<keyword evidence="1" id="KW-1133">Transmembrane helix</keyword>
<dbReference type="AlphaFoldDB" id="A0AAD7XG10"/>
<dbReference type="Proteomes" id="UP001215151">
    <property type="component" value="Unassembled WGS sequence"/>
</dbReference>
<organism evidence="3 4">
    <name type="scientific">Trametes cubensis</name>
    <dbReference type="NCBI Taxonomy" id="1111947"/>
    <lineage>
        <taxon>Eukaryota</taxon>
        <taxon>Fungi</taxon>
        <taxon>Dikarya</taxon>
        <taxon>Basidiomycota</taxon>
        <taxon>Agaricomycotina</taxon>
        <taxon>Agaricomycetes</taxon>
        <taxon>Polyporales</taxon>
        <taxon>Polyporaceae</taxon>
        <taxon>Trametes</taxon>
    </lineage>
</organism>
<feature type="transmembrane region" description="Helical" evidence="1">
    <location>
        <begin position="141"/>
        <end position="162"/>
    </location>
</feature>
<accession>A0AAD7XG10</accession>
<feature type="transmembrane region" description="Helical" evidence="1">
    <location>
        <begin position="49"/>
        <end position="68"/>
    </location>
</feature>
<feature type="transmembrane region" description="Helical" evidence="1">
    <location>
        <begin position="168"/>
        <end position="189"/>
    </location>
</feature>
<dbReference type="EMBL" id="JAPEVG010000051">
    <property type="protein sequence ID" value="KAJ8489274.1"/>
    <property type="molecule type" value="Genomic_DNA"/>
</dbReference>
<dbReference type="InterPro" id="IPR045339">
    <property type="entry name" value="DUF6534"/>
</dbReference>
<sequence>MSEPSSPIPGTRVEFIAVVTSMGLYGITCMQTFLYFIYHRGRHEDRWPISLLVVTMWALNTTHQILTNRGFWVLISRVHDPFVLSREYLWAGLFTSLATFPTQLFFIMRIWRLSKKHWLVPSIFVRQANCHADRPLLTKHIYVAFLVICLNGGPTAEIIYVIRKLPMAFWGVAAAEDVLISLTLIYLLFRGRGDTRFKSTDRLVYRLTVFAVNTGLWTSLCALFTIITMAAYPNIQTYVSLYLVICPLYCNTLLANLNARGYIRGRDFTEASTGHMSGQNRGMVFASFRSAAPQCGEATSHTEVHELSTPSFANNSSLNLKVSPSASLTGPQAAV</sequence>